<dbReference type="SMART" id="SM00504">
    <property type="entry name" value="Ubox"/>
    <property type="match status" value="1"/>
</dbReference>
<keyword evidence="3" id="KW-0808">Transferase</keyword>
<organism evidence="8">
    <name type="scientific">Phaeocystis cordata</name>
    <dbReference type="NCBI Taxonomy" id="118079"/>
    <lineage>
        <taxon>Eukaryota</taxon>
        <taxon>Haptista</taxon>
        <taxon>Haptophyta</taxon>
        <taxon>Prymnesiophyceae</taxon>
        <taxon>Phaeocystales</taxon>
        <taxon>Phaeocystaceae</taxon>
        <taxon>Phaeocystis</taxon>
    </lineage>
</organism>
<dbReference type="InterPro" id="IPR019734">
    <property type="entry name" value="TPR_rpt"/>
</dbReference>
<dbReference type="GO" id="GO:0005737">
    <property type="term" value="C:cytoplasm"/>
    <property type="evidence" value="ECO:0007669"/>
    <property type="project" value="TreeGrafter"/>
</dbReference>
<name>A0A7S1MZ86_9EUKA</name>
<dbReference type="GO" id="GO:0051087">
    <property type="term" value="F:protein-folding chaperone binding"/>
    <property type="evidence" value="ECO:0007669"/>
    <property type="project" value="TreeGrafter"/>
</dbReference>
<dbReference type="Gene3D" id="1.25.40.10">
    <property type="entry name" value="Tetratricopeptide repeat domain"/>
    <property type="match status" value="1"/>
</dbReference>
<reference evidence="8" key="1">
    <citation type="submission" date="2021-01" db="EMBL/GenBank/DDBJ databases">
        <authorList>
            <person name="Corre E."/>
            <person name="Pelletier E."/>
            <person name="Niang G."/>
            <person name="Scheremetjew M."/>
            <person name="Finn R."/>
            <person name="Kale V."/>
            <person name="Holt S."/>
            <person name="Cochrane G."/>
            <person name="Meng A."/>
            <person name="Brown T."/>
            <person name="Cohen L."/>
        </authorList>
    </citation>
    <scope>NUCLEOTIDE SEQUENCE</scope>
    <source>
        <strain evidence="8">RCC1383</strain>
    </source>
</reference>
<feature type="repeat" description="TPR" evidence="6">
    <location>
        <begin position="81"/>
        <end position="114"/>
    </location>
</feature>
<evidence type="ECO:0000256" key="1">
    <source>
        <dbReference type="ARBA" id="ARBA00000900"/>
    </source>
</evidence>
<dbReference type="PANTHER" id="PTHR46803">
    <property type="entry name" value="E3 UBIQUITIN-PROTEIN LIGASE CHIP"/>
    <property type="match status" value="1"/>
</dbReference>
<proteinExistence type="predicted"/>
<evidence type="ECO:0000259" key="7">
    <source>
        <dbReference type="PROSITE" id="PS51698"/>
    </source>
</evidence>
<keyword evidence="5" id="KW-0833">Ubl conjugation pathway</keyword>
<evidence type="ECO:0000256" key="5">
    <source>
        <dbReference type="ARBA" id="ARBA00022786"/>
    </source>
</evidence>
<dbReference type="InterPro" id="IPR003613">
    <property type="entry name" value="Ubox_domain"/>
</dbReference>
<evidence type="ECO:0000256" key="3">
    <source>
        <dbReference type="ARBA" id="ARBA00022679"/>
    </source>
</evidence>
<dbReference type="PANTHER" id="PTHR46803:SF2">
    <property type="entry name" value="E3 UBIQUITIN-PROTEIN LIGASE CHIP"/>
    <property type="match status" value="1"/>
</dbReference>
<dbReference type="EMBL" id="HBFZ01000665">
    <property type="protein sequence ID" value="CAD8987658.1"/>
    <property type="molecule type" value="Transcribed_RNA"/>
</dbReference>
<comment type="catalytic activity">
    <reaction evidence="1">
        <text>S-ubiquitinyl-[E2 ubiquitin-conjugating enzyme]-L-cysteine + [acceptor protein]-L-lysine = [E2 ubiquitin-conjugating enzyme]-L-cysteine + N(6)-ubiquitinyl-[acceptor protein]-L-lysine.</text>
        <dbReference type="EC" id="2.3.2.27"/>
    </reaction>
</comment>
<dbReference type="PROSITE" id="PS51698">
    <property type="entry name" value="U_BOX"/>
    <property type="match status" value="1"/>
</dbReference>
<evidence type="ECO:0000256" key="2">
    <source>
        <dbReference type="ARBA" id="ARBA00012483"/>
    </source>
</evidence>
<evidence type="ECO:0000313" key="8">
    <source>
        <dbReference type="EMBL" id="CAD8987658.1"/>
    </source>
</evidence>
<dbReference type="AlphaFoldDB" id="A0A7S1MZ86"/>
<dbReference type="InterPro" id="IPR013083">
    <property type="entry name" value="Znf_RING/FYVE/PHD"/>
</dbReference>
<gene>
    <name evidence="8" type="ORF">PCOR1465_LOCUS442</name>
</gene>
<dbReference type="SUPFAM" id="SSF57850">
    <property type="entry name" value="RING/U-box"/>
    <property type="match status" value="1"/>
</dbReference>
<dbReference type="GO" id="GO:0045862">
    <property type="term" value="P:positive regulation of proteolysis"/>
    <property type="evidence" value="ECO:0007669"/>
    <property type="project" value="TreeGrafter"/>
</dbReference>
<dbReference type="EC" id="2.3.2.27" evidence="2"/>
<protein>
    <recommendedName>
        <fullName evidence="2">RING-type E3 ubiquitin transferase</fullName>
        <ecNumber evidence="2">2.3.2.27</ecNumber>
    </recommendedName>
</protein>
<dbReference type="SUPFAM" id="SSF48452">
    <property type="entry name" value="TPR-like"/>
    <property type="match status" value="1"/>
</dbReference>
<evidence type="ECO:0000256" key="4">
    <source>
        <dbReference type="ARBA" id="ARBA00022737"/>
    </source>
</evidence>
<dbReference type="Pfam" id="PF04564">
    <property type="entry name" value="U-box"/>
    <property type="match status" value="1"/>
</dbReference>
<feature type="domain" description="U-box" evidence="7">
    <location>
        <begin position="209"/>
        <end position="283"/>
    </location>
</feature>
<dbReference type="GO" id="GO:0071218">
    <property type="term" value="P:cellular response to misfolded protein"/>
    <property type="evidence" value="ECO:0007669"/>
    <property type="project" value="TreeGrafter"/>
</dbReference>
<accession>A0A7S1MZ86</accession>
<sequence>MSCRGTSSARRTAEDLKAKANDLFHRGKLGAAIDLYTEAFTFCPDWPVPLVNRALCHKLRENWSAVIDDAKKVIAIDSLNLKAHYFLGVALTQTQSFAGAVESLEQALELARETDAGIKEEVWRSLARAKYEKHSREASERAVRRNELLAKLQRLLKDEAAQTLRQMSAGTGSHGAGAIIDQAEILDKESKLLEDIFQGDAKKFHGDGDVPNWCTCQLTLEVFHEPMVTPCGISYEQTTLLEHFRKVGKFDPVTRRPCSAKDIRKNIGLRSAIENYLNENPWAWYYAM</sequence>
<keyword evidence="4" id="KW-0677">Repeat</keyword>
<dbReference type="GO" id="GO:0006515">
    <property type="term" value="P:protein quality control for misfolded or incompletely synthesized proteins"/>
    <property type="evidence" value="ECO:0007669"/>
    <property type="project" value="TreeGrafter"/>
</dbReference>
<dbReference type="GO" id="GO:0061630">
    <property type="term" value="F:ubiquitin protein ligase activity"/>
    <property type="evidence" value="ECO:0007669"/>
    <property type="project" value="UniProtKB-EC"/>
</dbReference>
<evidence type="ECO:0000256" key="6">
    <source>
        <dbReference type="PROSITE-ProRule" id="PRU00339"/>
    </source>
</evidence>
<dbReference type="GO" id="GO:0043161">
    <property type="term" value="P:proteasome-mediated ubiquitin-dependent protein catabolic process"/>
    <property type="evidence" value="ECO:0007669"/>
    <property type="project" value="TreeGrafter"/>
</dbReference>
<dbReference type="PROSITE" id="PS50005">
    <property type="entry name" value="TPR"/>
    <property type="match status" value="1"/>
</dbReference>
<dbReference type="GO" id="GO:0000209">
    <property type="term" value="P:protein polyubiquitination"/>
    <property type="evidence" value="ECO:0007669"/>
    <property type="project" value="TreeGrafter"/>
</dbReference>
<keyword evidence="6" id="KW-0802">TPR repeat</keyword>
<dbReference type="InterPro" id="IPR011990">
    <property type="entry name" value="TPR-like_helical_dom_sf"/>
</dbReference>
<dbReference type="Gene3D" id="3.30.40.10">
    <property type="entry name" value="Zinc/RING finger domain, C3HC4 (zinc finger)"/>
    <property type="match status" value="1"/>
</dbReference>
<dbReference type="SMART" id="SM00028">
    <property type="entry name" value="TPR"/>
    <property type="match status" value="3"/>
</dbReference>